<dbReference type="EMBL" id="JACDQQ010002913">
    <property type="protein sequence ID" value="MBA0089279.1"/>
    <property type="molecule type" value="Genomic_DNA"/>
</dbReference>
<organism evidence="1 2">
    <name type="scientific">Candidatus Acidiferrum panamense</name>
    <dbReference type="NCBI Taxonomy" id="2741543"/>
    <lineage>
        <taxon>Bacteria</taxon>
        <taxon>Pseudomonadati</taxon>
        <taxon>Acidobacteriota</taxon>
        <taxon>Terriglobia</taxon>
        <taxon>Candidatus Acidiferrales</taxon>
        <taxon>Candidatus Acidiferrum</taxon>
    </lineage>
</organism>
<protein>
    <submittedName>
        <fullName evidence="1">Sugar isomerase</fullName>
    </submittedName>
</protein>
<sequence length="107" mass="11672">TVFAAWLDTSHLGDKDAILIYSVGGGDAERKISANIIHAIDLAKARSAKVFGIVGRDSGYTAKHGDVVVLIPQVNPNWVTPLSEAFQAVVWHCLVSHPALQRRQTKW</sequence>
<dbReference type="PANTHER" id="PTHR30390">
    <property type="entry name" value="SEDOHEPTULOSE 7-PHOSPHATE ISOMERASE / DNAA INITIATOR-ASSOCIATING FACTOR FOR REPLICATION INITIATION"/>
    <property type="match status" value="1"/>
</dbReference>
<gene>
    <name evidence="1" type="ORF">HRJ53_30175</name>
</gene>
<reference evidence="1" key="1">
    <citation type="submission" date="2020-06" db="EMBL/GenBank/DDBJ databases">
        <title>Legume-microbial interactions unlock mineral nutrients during tropical forest succession.</title>
        <authorList>
            <person name="Epihov D.Z."/>
        </authorList>
    </citation>
    <scope>NUCLEOTIDE SEQUENCE [LARGE SCALE GENOMIC DNA]</scope>
    <source>
        <strain evidence="1">Pan2503</strain>
    </source>
</reference>
<proteinExistence type="predicted"/>
<name>A0A7V8T0J9_9BACT</name>
<feature type="non-terminal residue" evidence="1">
    <location>
        <position position="1"/>
    </location>
</feature>
<comment type="caution">
    <text evidence="1">The sequence shown here is derived from an EMBL/GenBank/DDBJ whole genome shotgun (WGS) entry which is preliminary data.</text>
</comment>
<dbReference type="InterPro" id="IPR050099">
    <property type="entry name" value="SIS_GmhA/DiaA_subfam"/>
</dbReference>
<evidence type="ECO:0000313" key="2">
    <source>
        <dbReference type="Proteomes" id="UP000567293"/>
    </source>
</evidence>
<dbReference type="InterPro" id="IPR046348">
    <property type="entry name" value="SIS_dom_sf"/>
</dbReference>
<dbReference type="Proteomes" id="UP000567293">
    <property type="component" value="Unassembled WGS sequence"/>
</dbReference>
<dbReference type="PANTHER" id="PTHR30390:SF6">
    <property type="entry name" value="DNAA INITIATOR-ASSOCIATING PROTEIN DIAA"/>
    <property type="match status" value="1"/>
</dbReference>
<dbReference type="GO" id="GO:1901135">
    <property type="term" value="P:carbohydrate derivative metabolic process"/>
    <property type="evidence" value="ECO:0007669"/>
    <property type="project" value="InterPro"/>
</dbReference>
<dbReference type="GO" id="GO:0016853">
    <property type="term" value="F:isomerase activity"/>
    <property type="evidence" value="ECO:0007669"/>
    <property type="project" value="UniProtKB-KW"/>
</dbReference>
<accession>A0A7V8T0J9</accession>
<dbReference type="SUPFAM" id="SSF53697">
    <property type="entry name" value="SIS domain"/>
    <property type="match status" value="1"/>
</dbReference>
<dbReference type="AlphaFoldDB" id="A0A7V8T0J9"/>
<keyword evidence="2" id="KW-1185">Reference proteome</keyword>
<dbReference type="GO" id="GO:0097367">
    <property type="term" value="F:carbohydrate derivative binding"/>
    <property type="evidence" value="ECO:0007669"/>
    <property type="project" value="InterPro"/>
</dbReference>
<evidence type="ECO:0000313" key="1">
    <source>
        <dbReference type="EMBL" id="MBA0089279.1"/>
    </source>
</evidence>
<keyword evidence="1" id="KW-0413">Isomerase</keyword>
<dbReference type="Gene3D" id="3.40.50.10490">
    <property type="entry name" value="Glucose-6-phosphate isomerase like protein, domain 1"/>
    <property type="match status" value="1"/>
</dbReference>